<proteinExistence type="predicted"/>
<keyword evidence="2" id="KW-1185">Reference proteome</keyword>
<dbReference type="Proteomes" id="UP000054018">
    <property type="component" value="Unassembled WGS sequence"/>
</dbReference>
<protein>
    <submittedName>
        <fullName evidence="1">Uncharacterized protein</fullName>
    </submittedName>
</protein>
<dbReference type="AlphaFoldDB" id="A0A0C9YKL1"/>
<organism evidence="1 2">
    <name type="scientific">Pisolithus microcarpus 441</name>
    <dbReference type="NCBI Taxonomy" id="765257"/>
    <lineage>
        <taxon>Eukaryota</taxon>
        <taxon>Fungi</taxon>
        <taxon>Dikarya</taxon>
        <taxon>Basidiomycota</taxon>
        <taxon>Agaricomycotina</taxon>
        <taxon>Agaricomycetes</taxon>
        <taxon>Agaricomycetidae</taxon>
        <taxon>Boletales</taxon>
        <taxon>Sclerodermatineae</taxon>
        <taxon>Pisolithaceae</taxon>
        <taxon>Pisolithus</taxon>
    </lineage>
</organism>
<dbReference type="EMBL" id="KN833707">
    <property type="protein sequence ID" value="KIK25490.1"/>
    <property type="molecule type" value="Genomic_DNA"/>
</dbReference>
<sequence>MTLQPVIPPLYRCLTVSVTSNSAFWGLSTRSQQVRSSELGSLGLANEYGFENAFSIDTPGISMRLVTLPHGLFWAMELCIPKVNLNVISN</sequence>
<reference evidence="2" key="2">
    <citation type="submission" date="2015-01" db="EMBL/GenBank/DDBJ databases">
        <title>Evolutionary Origins and Diversification of the Mycorrhizal Mutualists.</title>
        <authorList>
            <consortium name="DOE Joint Genome Institute"/>
            <consortium name="Mycorrhizal Genomics Consortium"/>
            <person name="Kohler A."/>
            <person name="Kuo A."/>
            <person name="Nagy L.G."/>
            <person name="Floudas D."/>
            <person name="Copeland A."/>
            <person name="Barry K.W."/>
            <person name="Cichocki N."/>
            <person name="Veneault-Fourrey C."/>
            <person name="LaButti K."/>
            <person name="Lindquist E.A."/>
            <person name="Lipzen A."/>
            <person name="Lundell T."/>
            <person name="Morin E."/>
            <person name="Murat C."/>
            <person name="Riley R."/>
            <person name="Ohm R."/>
            <person name="Sun H."/>
            <person name="Tunlid A."/>
            <person name="Henrissat B."/>
            <person name="Grigoriev I.V."/>
            <person name="Hibbett D.S."/>
            <person name="Martin F."/>
        </authorList>
    </citation>
    <scope>NUCLEOTIDE SEQUENCE [LARGE SCALE GENOMIC DNA]</scope>
    <source>
        <strain evidence="2">441</strain>
    </source>
</reference>
<dbReference type="HOGENOM" id="CLU_2441701_0_0_1"/>
<evidence type="ECO:0000313" key="2">
    <source>
        <dbReference type="Proteomes" id="UP000054018"/>
    </source>
</evidence>
<evidence type="ECO:0000313" key="1">
    <source>
        <dbReference type="EMBL" id="KIK25490.1"/>
    </source>
</evidence>
<gene>
    <name evidence="1" type="ORF">PISMIDRAFT_338461</name>
</gene>
<reference evidence="1 2" key="1">
    <citation type="submission" date="2014-04" db="EMBL/GenBank/DDBJ databases">
        <authorList>
            <consortium name="DOE Joint Genome Institute"/>
            <person name="Kuo A."/>
            <person name="Kohler A."/>
            <person name="Costa M.D."/>
            <person name="Nagy L.G."/>
            <person name="Floudas D."/>
            <person name="Copeland A."/>
            <person name="Barry K.W."/>
            <person name="Cichocki N."/>
            <person name="Veneault-Fourrey C."/>
            <person name="LaButti K."/>
            <person name="Lindquist E.A."/>
            <person name="Lipzen A."/>
            <person name="Lundell T."/>
            <person name="Morin E."/>
            <person name="Murat C."/>
            <person name="Sun H."/>
            <person name="Tunlid A."/>
            <person name="Henrissat B."/>
            <person name="Grigoriev I.V."/>
            <person name="Hibbett D.S."/>
            <person name="Martin F."/>
            <person name="Nordberg H.P."/>
            <person name="Cantor M.N."/>
            <person name="Hua S.X."/>
        </authorList>
    </citation>
    <scope>NUCLEOTIDE SEQUENCE [LARGE SCALE GENOMIC DNA]</scope>
    <source>
        <strain evidence="1 2">441</strain>
    </source>
</reference>
<accession>A0A0C9YKL1</accession>
<name>A0A0C9YKL1_9AGAM</name>